<name>A0A6A6XBD7_9PLEO</name>
<dbReference type="OrthoDB" id="5125733at2759"/>
<evidence type="ECO:0000313" key="2">
    <source>
        <dbReference type="EMBL" id="KAF2793742.1"/>
    </source>
</evidence>
<evidence type="ECO:0000313" key="3">
    <source>
        <dbReference type="Proteomes" id="UP000799757"/>
    </source>
</evidence>
<gene>
    <name evidence="2" type="ORF">K505DRAFT_276451</name>
</gene>
<accession>A0A6A6XBD7</accession>
<dbReference type="PANTHER" id="PTHR33112">
    <property type="entry name" value="DOMAIN PROTEIN, PUTATIVE-RELATED"/>
    <property type="match status" value="1"/>
</dbReference>
<dbReference type="Pfam" id="PF06985">
    <property type="entry name" value="HET"/>
    <property type="match status" value="1"/>
</dbReference>
<feature type="domain" description="Heterokaryon incompatibility" evidence="1">
    <location>
        <begin position="302"/>
        <end position="448"/>
    </location>
</feature>
<sequence>MNGHSSDLATFLSSFDKLPAETKAIALRCILNEEKISDDSSTTSTIDLPPSDRNVHSCHICEKLVVKHQLIQRGFRRGIEREISSHEGSIHFSKEALTQGLVRGCVLVQWAFALIHRGLESFKAEILQKCLSTVTTHVPNGFGTAIEDLDYLSTESGVTVNLNMSNVFGHDQERQARLGTKYDAAPFLVDRLWAASGDSRHNKTYEEFERNWSARNSTLLWVSTTQDDPIAPQVPVRQATTDMHSEASFDLARQWLQDCHSSHHNCSKQVGLMPSRVIDIGTRFPIRSVRLHWTEEGETGKYAALSYCWGGHQPLRSTQVTAQDFTDGIMFSRLPKTLQDAMITTLKLGLRYIWIDCLCIIQDDGDDMAREISKLAQTFQEAFVTISAASSRSVQDGFLSGHQPPIDASLKVAYQAQDGTVGSIYLEQPRKYKPEEDPISLRAWTLQEHILSRRTLMYSTREMWWTCESAMFQGNNSSAAHMSQPSSMLNSNVGRTPLDMWRSVVRDYTRRFLTYPRDKLPAIAGVAADYSTRLPGKYLAGLWEYAFASELMWSSIRGDISRPSAQRAPSWSWAAVDGEITHEWCPLHDLDTLSLLNCHVSPLNSSSPFGEVDPLSSVLRVQGEIAPLYWREDRKYMYRITQNRVDGVEEKVDVGRTQADAAESIPETTLTMKVRQQNGVVESKEITVMPVWALIVTRNSGSAGSAGVIRGLVLAKVDGNENTFKRVGIFFRTWQEVECGFQRKAVEIV</sequence>
<keyword evidence="3" id="KW-1185">Reference proteome</keyword>
<dbReference type="PANTHER" id="PTHR33112:SF16">
    <property type="entry name" value="HETEROKARYON INCOMPATIBILITY DOMAIN-CONTAINING PROTEIN"/>
    <property type="match status" value="1"/>
</dbReference>
<reference evidence="2" key="1">
    <citation type="journal article" date="2020" name="Stud. Mycol.">
        <title>101 Dothideomycetes genomes: a test case for predicting lifestyles and emergence of pathogens.</title>
        <authorList>
            <person name="Haridas S."/>
            <person name="Albert R."/>
            <person name="Binder M."/>
            <person name="Bloem J."/>
            <person name="Labutti K."/>
            <person name="Salamov A."/>
            <person name="Andreopoulos B."/>
            <person name="Baker S."/>
            <person name="Barry K."/>
            <person name="Bills G."/>
            <person name="Bluhm B."/>
            <person name="Cannon C."/>
            <person name="Castanera R."/>
            <person name="Culley D."/>
            <person name="Daum C."/>
            <person name="Ezra D."/>
            <person name="Gonzalez J."/>
            <person name="Henrissat B."/>
            <person name="Kuo A."/>
            <person name="Liang C."/>
            <person name="Lipzen A."/>
            <person name="Lutzoni F."/>
            <person name="Magnuson J."/>
            <person name="Mondo S."/>
            <person name="Nolan M."/>
            <person name="Ohm R."/>
            <person name="Pangilinan J."/>
            <person name="Park H.-J."/>
            <person name="Ramirez L."/>
            <person name="Alfaro M."/>
            <person name="Sun H."/>
            <person name="Tritt A."/>
            <person name="Yoshinaga Y."/>
            <person name="Zwiers L.-H."/>
            <person name="Turgeon B."/>
            <person name="Goodwin S."/>
            <person name="Spatafora J."/>
            <person name="Crous P."/>
            <person name="Grigoriev I."/>
        </authorList>
    </citation>
    <scope>NUCLEOTIDE SEQUENCE</scope>
    <source>
        <strain evidence="2">CBS 109.77</strain>
    </source>
</reference>
<dbReference type="Proteomes" id="UP000799757">
    <property type="component" value="Unassembled WGS sequence"/>
</dbReference>
<protein>
    <submittedName>
        <fullName evidence="2">HET-domain-containing protein</fullName>
    </submittedName>
</protein>
<proteinExistence type="predicted"/>
<dbReference type="AlphaFoldDB" id="A0A6A6XBD7"/>
<dbReference type="EMBL" id="MU001916">
    <property type="protein sequence ID" value="KAF2793742.1"/>
    <property type="molecule type" value="Genomic_DNA"/>
</dbReference>
<evidence type="ECO:0000259" key="1">
    <source>
        <dbReference type="Pfam" id="PF06985"/>
    </source>
</evidence>
<organism evidence="2 3">
    <name type="scientific">Melanomma pulvis-pyrius CBS 109.77</name>
    <dbReference type="NCBI Taxonomy" id="1314802"/>
    <lineage>
        <taxon>Eukaryota</taxon>
        <taxon>Fungi</taxon>
        <taxon>Dikarya</taxon>
        <taxon>Ascomycota</taxon>
        <taxon>Pezizomycotina</taxon>
        <taxon>Dothideomycetes</taxon>
        <taxon>Pleosporomycetidae</taxon>
        <taxon>Pleosporales</taxon>
        <taxon>Melanommataceae</taxon>
        <taxon>Melanomma</taxon>
    </lineage>
</organism>
<dbReference type="InterPro" id="IPR010730">
    <property type="entry name" value="HET"/>
</dbReference>